<keyword evidence="3 5" id="KW-1133">Transmembrane helix</keyword>
<dbReference type="GO" id="GO:0016020">
    <property type="term" value="C:membrane"/>
    <property type="evidence" value="ECO:0007669"/>
    <property type="project" value="UniProtKB-SubCell"/>
</dbReference>
<gene>
    <name evidence="7" type="ORF">CLV97_10839</name>
</gene>
<accession>A0A2T0LFS9</accession>
<proteinExistence type="predicted"/>
<evidence type="ECO:0000256" key="4">
    <source>
        <dbReference type="ARBA" id="ARBA00023136"/>
    </source>
</evidence>
<feature type="domain" description="Yip1" evidence="6">
    <location>
        <begin position="9"/>
        <end position="187"/>
    </location>
</feature>
<reference evidence="7 8" key="1">
    <citation type="submission" date="2018-03" db="EMBL/GenBank/DDBJ databases">
        <title>Genomic Encyclopedia of Archaeal and Bacterial Type Strains, Phase II (KMG-II): from individual species to whole genera.</title>
        <authorList>
            <person name="Goeker M."/>
        </authorList>
    </citation>
    <scope>NUCLEOTIDE SEQUENCE [LARGE SCALE GENOMIC DNA]</scope>
    <source>
        <strain evidence="7 8">DSM 44946</strain>
    </source>
</reference>
<dbReference type="Pfam" id="PF04893">
    <property type="entry name" value="Yip1"/>
    <property type="match status" value="1"/>
</dbReference>
<dbReference type="OrthoDB" id="2987623at2"/>
<comment type="subcellular location">
    <subcellularLocation>
        <location evidence="1">Membrane</location>
        <topology evidence="1">Multi-pass membrane protein</topology>
    </subcellularLocation>
</comment>
<feature type="transmembrane region" description="Helical" evidence="5">
    <location>
        <begin position="139"/>
        <end position="157"/>
    </location>
</feature>
<evidence type="ECO:0000256" key="5">
    <source>
        <dbReference type="SAM" id="Phobius"/>
    </source>
</evidence>
<comment type="caution">
    <text evidence="7">The sequence shown here is derived from an EMBL/GenBank/DDBJ whole genome shotgun (WGS) entry which is preliminary data.</text>
</comment>
<dbReference type="EMBL" id="PVNE01000008">
    <property type="protein sequence ID" value="PRX41110.1"/>
    <property type="molecule type" value="Genomic_DNA"/>
</dbReference>
<dbReference type="AlphaFoldDB" id="A0A2T0LFS9"/>
<evidence type="ECO:0000313" key="7">
    <source>
        <dbReference type="EMBL" id="PRX41110.1"/>
    </source>
</evidence>
<organism evidence="7 8">
    <name type="scientific">Planifilum fimeticola</name>
    <dbReference type="NCBI Taxonomy" id="201975"/>
    <lineage>
        <taxon>Bacteria</taxon>
        <taxon>Bacillati</taxon>
        <taxon>Bacillota</taxon>
        <taxon>Bacilli</taxon>
        <taxon>Bacillales</taxon>
        <taxon>Thermoactinomycetaceae</taxon>
        <taxon>Planifilum</taxon>
    </lineage>
</organism>
<evidence type="ECO:0000313" key="8">
    <source>
        <dbReference type="Proteomes" id="UP000237797"/>
    </source>
</evidence>
<evidence type="ECO:0000256" key="2">
    <source>
        <dbReference type="ARBA" id="ARBA00022692"/>
    </source>
</evidence>
<name>A0A2T0LFS9_9BACL</name>
<keyword evidence="2 5" id="KW-0812">Transmembrane</keyword>
<keyword evidence="8" id="KW-1185">Reference proteome</keyword>
<feature type="transmembrane region" description="Helical" evidence="5">
    <location>
        <begin position="100"/>
        <end position="118"/>
    </location>
</feature>
<evidence type="ECO:0000256" key="3">
    <source>
        <dbReference type="ARBA" id="ARBA00022989"/>
    </source>
</evidence>
<dbReference type="Proteomes" id="UP000237797">
    <property type="component" value="Unassembled WGS sequence"/>
</dbReference>
<feature type="transmembrane region" description="Helical" evidence="5">
    <location>
        <begin position="27"/>
        <end position="43"/>
    </location>
</feature>
<dbReference type="RefSeq" id="WP_106344747.1">
    <property type="nucleotide sequence ID" value="NZ_PVNE01000008.1"/>
</dbReference>
<keyword evidence="4 5" id="KW-0472">Membrane</keyword>
<evidence type="ECO:0000256" key="1">
    <source>
        <dbReference type="ARBA" id="ARBA00004141"/>
    </source>
</evidence>
<sequence length="188" mass="21153">MSAPKLWVSIWFSPRKAAKAIMKREQVPLLLVMIKGLVFNLDISASNFLGRYYGLLWILGGSLIGAVVTGLILVGIWSQILAWVGKWFGGIGDVEDVRKIFTWSAVFDAITLLLYAVLTVRMGNGFFQMDAVDITFFDFSLFMLGTVVKFWFYAYLIVALSEVHAFSKWRSFFTILCFLVPLALLGLS</sequence>
<feature type="transmembrane region" description="Helical" evidence="5">
    <location>
        <begin position="55"/>
        <end position="80"/>
    </location>
</feature>
<feature type="transmembrane region" description="Helical" evidence="5">
    <location>
        <begin position="169"/>
        <end position="187"/>
    </location>
</feature>
<protein>
    <submittedName>
        <fullName evidence="7">Yip1-like protein</fullName>
    </submittedName>
</protein>
<dbReference type="InterPro" id="IPR006977">
    <property type="entry name" value="Yip1_dom"/>
</dbReference>
<evidence type="ECO:0000259" key="6">
    <source>
        <dbReference type="Pfam" id="PF04893"/>
    </source>
</evidence>